<evidence type="ECO:0000259" key="1">
    <source>
        <dbReference type="Pfam" id="PF06985"/>
    </source>
</evidence>
<sequence>MSSTNAEKASSTASWLLEGAPALLLSKLDTSMEATSEQAAMEPAASNRAAMMKMAGAWVDLTDGAAHDHADVVKELGWLLSLYPYDPGGVKYVRQLLDRCLEYHQYSCDMVVLPHSAATTQEADSIDIVFGKNGLTKAPTRLVDVGSDVPAEPARVVAGTHCLRHVTPGYIALSYCNGETPKPAPWQLTSFTKATFEDELPLEILPQTLHDAILWTRRLGLRFIWIDNLCIIQDSPEDWQREASRMASIYGSALLTLVAASGSIYGGMTDRQNPLRNSAAALPLRSSSNSDVEQVVYILPNGQKAATSLPAPPTDRAWCYQEDVLSPRIVNFTTSQIEWQCMSDKAPIERRQGLAQLGKHEACLWYTLWYRLVERYSRKELSYAADKLVAFSGIAASKASGGTYLAGIWKEDIWAGMLWSRDTTMYTTHPGRRYETYIAPTWSWAGLDVPVAFHAALARSRRKRELPPTEHDPQVHGADVELSTFNTMGDVKGGSIVVTASSMPLITTSAYPDLFCESQQRQGDCQGRRRLPPGFDKYVVGEVVYNVAAAAKDDSWHYCILLQVTDLAIWAETGIAGIGLALRHERDRRGQAVYKRVGYVQYTSAFVTDSKRHRFNLV</sequence>
<dbReference type="EMBL" id="JAVFHQ010000041">
    <property type="protein sequence ID" value="KAK4542464.1"/>
    <property type="molecule type" value="Genomic_DNA"/>
</dbReference>
<organism evidence="2 3">
    <name type="scientific">Oleoguttula mirabilis</name>
    <dbReference type="NCBI Taxonomy" id="1507867"/>
    <lineage>
        <taxon>Eukaryota</taxon>
        <taxon>Fungi</taxon>
        <taxon>Dikarya</taxon>
        <taxon>Ascomycota</taxon>
        <taxon>Pezizomycotina</taxon>
        <taxon>Dothideomycetes</taxon>
        <taxon>Dothideomycetidae</taxon>
        <taxon>Mycosphaerellales</taxon>
        <taxon>Teratosphaeriaceae</taxon>
        <taxon>Oleoguttula</taxon>
    </lineage>
</organism>
<dbReference type="Proteomes" id="UP001324427">
    <property type="component" value="Unassembled WGS sequence"/>
</dbReference>
<reference evidence="2 3" key="1">
    <citation type="submission" date="2021-11" db="EMBL/GenBank/DDBJ databases">
        <title>Black yeast isolated from Biological Soil Crust.</title>
        <authorList>
            <person name="Kurbessoian T."/>
        </authorList>
    </citation>
    <scope>NUCLEOTIDE SEQUENCE [LARGE SCALE GENOMIC DNA]</scope>
    <source>
        <strain evidence="2 3">CCFEE 5522</strain>
    </source>
</reference>
<dbReference type="AlphaFoldDB" id="A0AAV9JC17"/>
<dbReference type="PANTHER" id="PTHR33112">
    <property type="entry name" value="DOMAIN PROTEIN, PUTATIVE-RELATED"/>
    <property type="match status" value="1"/>
</dbReference>
<evidence type="ECO:0000313" key="2">
    <source>
        <dbReference type="EMBL" id="KAK4542464.1"/>
    </source>
</evidence>
<name>A0AAV9JC17_9PEZI</name>
<gene>
    <name evidence="2" type="ORF">LTR36_006716</name>
</gene>
<keyword evidence="3" id="KW-1185">Reference proteome</keyword>
<feature type="domain" description="Heterokaryon incompatibility" evidence="1">
    <location>
        <begin position="170"/>
        <end position="322"/>
    </location>
</feature>
<accession>A0AAV9JC17</accession>
<evidence type="ECO:0000313" key="3">
    <source>
        <dbReference type="Proteomes" id="UP001324427"/>
    </source>
</evidence>
<dbReference type="PANTHER" id="PTHR33112:SF10">
    <property type="entry name" value="TOL"/>
    <property type="match status" value="1"/>
</dbReference>
<comment type="caution">
    <text evidence="2">The sequence shown here is derived from an EMBL/GenBank/DDBJ whole genome shotgun (WGS) entry which is preliminary data.</text>
</comment>
<proteinExistence type="predicted"/>
<dbReference type="InterPro" id="IPR010730">
    <property type="entry name" value="HET"/>
</dbReference>
<protein>
    <recommendedName>
        <fullName evidence="1">Heterokaryon incompatibility domain-containing protein</fullName>
    </recommendedName>
</protein>
<dbReference type="Pfam" id="PF06985">
    <property type="entry name" value="HET"/>
    <property type="match status" value="1"/>
</dbReference>